<dbReference type="AlphaFoldDB" id="A7T902"/>
<sequence length="59" mass="6300">MASCADGIKHVTLELGGKSPLIIFKDADMANAVSGALMANFLSQGQVWWLQILLGFHSP</sequence>
<comment type="similarity">
    <text evidence="3">Belongs to the aldehyde dehydrogenase family.</text>
</comment>
<protein>
    <recommendedName>
        <fullName evidence="4">Aldehyde dehydrogenase domain-containing protein</fullName>
    </recommendedName>
</protein>
<dbReference type="Proteomes" id="UP000001593">
    <property type="component" value="Unassembled WGS sequence"/>
</dbReference>
<dbReference type="Gene3D" id="3.40.309.10">
    <property type="entry name" value="Aldehyde Dehydrogenase, Chain A, domain 2"/>
    <property type="match status" value="1"/>
</dbReference>
<organism evidence="5 6">
    <name type="scientific">Nematostella vectensis</name>
    <name type="common">Starlet sea anemone</name>
    <dbReference type="NCBI Taxonomy" id="45351"/>
    <lineage>
        <taxon>Eukaryota</taxon>
        <taxon>Metazoa</taxon>
        <taxon>Cnidaria</taxon>
        <taxon>Anthozoa</taxon>
        <taxon>Hexacorallia</taxon>
        <taxon>Actiniaria</taxon>
        <taxon>Edwardsiidae</taxon>
        <taxon>Nematostella</taxon>
    </lineage>
</organism>
<dbReference type="eggNOG" id="KOG2450">
    <property type="taxonomic scope" value="Eukaryota"/>
</dbReference>
<evidence type="ECO:0000256" key="3">
    <source>
        <dbReference type="RuleBase" id="RU003345"/>
    </source>
</evidence>
<keyword evidence="6" id="KW-1185">Reference proteome</keyword>
<gene>
    <name evidence="5" type="ORF">NEMVEDRAFT_v1g150771</name>
</gene>
<name>A7T902_NEMVE</name>
<dbReference type="PROSITE" id="PS00687">
    <property type="entry name" value="ALDEHYDE_DEHYDR_GLU"/>
    <property type="match status" value="1"/>
</dbReference>
<dbReference type="InterPro" id="IPR016163">
    <property type="entry name" value="Ald_DH_C"/>
</dbReference>
<evidence type="ECO:0000256" key="1">
    <source>
        <dbReference type="ARBA" id="ARBA00023002"/>
    </source>
</evidence>
<dbReference type="InterPro" id="IPR016161">
    <property type="entry name" value="Ald_DH/histidinol_DH"/>
</dbReference>
<dbReference type="PANTHER" id="PTHR11699">
    <property type="entry name" value="ALDEHYDE DEHYDROGENASE-RELATED"/>
    <property type="match status" value="1"/>
</dbReference>
<evidence type="ECO:0000256" key="2">
    <source>
        <dbReference type="PROSITE-ProRule" id="PRU10007"/>
    </source>
</evidence>
<dbReference type="OMA" id="QVWWLQI"/>
<dbReference type="HOGENOM" id="CLU_2963509_0_0_1"/>
<dbReference type="InParanoid" id="A7T902"/>
<dbReference type="SUPFAM" id="SSF53720">
    <property type="entry name" value="ALDH-like"/>
    <property type="match status" value="1"/>
</dbReference>
<feature type="active site" evidence="2">
    <location>
        <position position="14"/>
    </location>
</feature>
<evidence type="ECO:0000313" key="5">
    <source>
        <dbReference type="EMBL" id="EDO27530.1"/>
    </source>
</evidence>
<dbReference type="InterPro" id="IPR015590">
    <property type="entry name" value="Aldehyde_DH_dom"/>
</dbReference>
<accession>A7T902</accession>
<evidence type="ECO:0000259" key="4">
    <source>
        <dbReference type="Pfam" id="PF00171"/>
    </source>
</evidence>
<dbReference type="EMBL" id="DS473043">
    <property type="protein sequence ID" value="EDO27530.1"/>
    <property type="molecule type" value="Genomic_DNA"/>
</dbReference>
<keyword evidence="1 3" id="KW-0560">Oxidoreductase</keyword>
<dbReference type="GO" id="GO:0016620">
    <property type="term" value="F:oxidoreductase activity, acting on the aldehyde or oxo group of donors, NAD or NADP as acceptor"/>
    <property type="evidence" value="ECO:0007669"/>
    <property type="project" value="InterPro"/>
</dbReference>
<reference evidence="5 6" key="1">
    <citation type="journal article" date="2007" name="Science">
        <title>Sea anemone genome reveals ancestral eumetazoan gene repertoire and genomic organization.</title>
        <authorList>
            <person name="Putnam N.H."/>
            <person name="Srivastava M."/>
            <person name="Hellsten U."/>
            <person name="Dirks B."/>
            <person name="Chapman J."/>
            <person name="Salamov A."/>
            <person name="Terry A."/>
            <person name="Shapiro H."/>
            <person name="Lindquist E."/>
            <person name="Kapitonov V.V."/>
            <person name="Jurka J."/>
            <person name="Genikhovich G."/>
            <person name="Grigoriev I.V."/>
            <person name="Lucas S.M."/>
            <person name="Steele R.E."/>
            <person name="Finnerty J.R."/>
            <person name="Technau U."/>
            <person name="Martindale M.Q."/>
            <person name="Rokhsar D.S."/>
        </authorList>
    </citation>
    <scope>NUCLEOTIDE SEQUENCE [LARGE SCALE GENOMIC DNA]</scope>
    <source>
        <strain evidence="6">CH2 X CH6</strain>
    </source>
</reference>
<dbReference type="Pfam" id="PF00171">
    <property type="entry name" value="Aldedh"/>
    <property type="match status" value="1"/>
</dbReference>
<dbReference type="Gene3D" id="3.40.605.10">
    <property type="entry name" value="Aldehyde Dehydrogenase, Chain A, domain 1"/>
    <property type="match status" value="1"/>
</dbReference>
<dbReference type="PhylomeDB" id="A7T902"/>
<dbReference type="STRING" id="45351.A7T902"/>
<feature type="domain" description="Aldehyde dehydrogenase" evidence="4">
    <location>
        <begin position="2"/>
        <end position="47"/>
    </location>
</feature>
<evidence type="ECO:0000313" key="6">
    <source>
        <dbReference type="Proteomes" id="UP000001593"/>
    </source>
</evidence>
<proteinExistence type="inferred from homology"/>
<dbReference type="InterPro" id="IPR029510">
    <property type="entry name" value="Ald_DH_CS_GLU"/>
</dbReference>
<dbReference type="InterPro" id="IPR016162">
    <property type="entry name" value="Ald_DH_N"/>
</dbReference>